<dbReference type="Gene3D" id="2.170.130.10">
    <property type="entry name" value="TonB-dependent receptor, plug domain"/>
    <property type="match status" value="1"/>
</dbReference>
<evidence type="ECO:0000256" key="4">
    <source>
        <dbReference type="PROSITE-ProRule" id="PRU01360"/>
    </source>
</evidence>
<evidence type="ECO:0000256" key="1">
    <source>
        <dbReference type="ARBA" id="ARBA00022448"/>
    </source>
</evidence>
<dbReference type="NCBIfam" id="TIGR04057">
    <property type="entry name" value="SusC_RagA_signa"/>
    <property type="match status" value="1"/>
</dbReference>
<dbReference type="InterPro" id="IPR037066">
    <property type="entry name" value="Plug_dom_sf"/>
</dbReference>
<organism evidence="6 7">
    <name type="scientific">Bacteroides pyogenes F0041</name>
    <dbReference type="NCBI Taxonomy" id="1321819"/>
    <lineage>
        <taxon>Bacteria</taxon>
        <taxon>Pseudomonadati</taxon>
        <taxon>Bacteroidota</taxon>
        <taxon>Bacteroidia</taxon>
        <taxon>Bacteroidales</taxon>
        <taxon>Bacteroidaceae</taxon>
        <taxon>Bacteroides</taxon>
    </lineage>
</organism>
<reference evidence="6 7" key="1">
    <citation type="submission" date="2013-08" db="EMBL/GenBank/DDBJ databases">
        <authorList>
            <person name="Weinstock G."/>
            <person name="Sodergren E."/>
            <person name="Wylie T."/>
            <person name="Fulton L."/>
            <person name="Fulton R."/>
            <person name="Fronick C."/>
            <person name="O'Laughlin M."/>
            <person name="Godfrey J."/>
            <person name="Miner T."/>
            <person name="Herter B."/>
            <person name="Appelbaum E."/>
            <person name="Cordes M."/>
            <person name="Lek S."/>
            <person name="Wollam A."/>
            <person name="Pepin K.H."/>
            <person name="Palsikar V.B."/>
            <person name="Mitreva M."/>
            <person name="Wilson R.K."/>
        </authorList>
    </citation>
    <scope>NUCLEOTIDE SEQUENCE [LARGE SCALE GENOMIC DNA]</scope>
    <source>
        <strain evidence="6 7">F0041</strain>
    </source>
</reference>
<keyword evidence="6" id="KW-0675">Receptor</keyword>
<dbReference type="EMBL" id="AWSV01000128">
    <property type="protein sequence ID" value="ERI84430.1"/>
    <property type="molecule type" value="Genomic_DNA"/>
</dbReference>
<dbReference type="NCBIfam" id="TIGR04056">
    <property type="entry name" value="OMP_RagA_SusC"/>
    <property type="match status" value="1"/>
</dbReference>
<dbReference type="OrthoDB" id="721000at2"/>
<evidence type="ECO:0000256" key="3">
    <source>
        <dbReference type="ARBA" id="ARBA00023237"/>
    </source>
</evidence>
<evidence type="ECO:0000313" key="7">
    <source>
        <dbReference type="Proteomes" id="UP000016496"/>
    </source>
</evidence>
<dbReference type="SUPFAM" id="SSF49464">
    <property type="entry name" value="Carboxypeptidase regulatory domain-like"/>
    <property type="match status" value="1"/>
</dbReference>
<dbReference type="SMART" id="SM00965">
    <property type="entry name" value="STN"/>
    <property type="match status" value="1"/>
</dbReference>
<gene>
    <name evidence="6" type="ORF">HMPREF1981_02418</name>
</gene>
<dbReference type="InterPro" id="IPR008969">
    <property type="entry name" value="CarboxyPept-like_regulatory"/>
</dbReference>
<dbReference type="PATRIC" id="fig|1321819.3.peg.2229"/>
<dbReference type="InterPro" id="IPR039426">
    <property type="entry name" value="TonB-dep_rcpt-like"/>
</dbReference>
<dbReference type="InterPro" id="IPR023996">
    <property type="entry name" value="TonB-dep_OMP_SusC/RagA"/>
</dbReference>
<dbReference type="Pfam" id="PF13715">
    <property type="entry name" value="CarbopepD_reg_2"/>
    <property type="match status" value="1"/>
</dbReference>
<keyword evidence="4" id="KW-1134">Transmembrane beta strand</keyword>
<dbReference type="SUPFAM" id="SSF56935">
    <property type="entry name" value="Porins"/>
    <property type="match status" value="1"/>
</dbReference>
<dbReference type="InterPro" id="IPR012910">
    <property type="entry name" value="Plug_dom"/>
</dbReference>
<keyword evidence="2 4" id="KW-0472">Membrane</keyword>
<dbReference type="HOGENOM" id="CLU_004317_1_0_10"/>
<keyword evidence="3 4" id="KW-0998">Cell outer membrane</keyword>
<dbReference type="FunFam" id="2.170.130.10:FF:000003">
    <property type="entry name" value="SusC/RagA family TonB-linked outer membrane protein"/>
    <property type="match status" value="1"/>
</dbReference>
<evidence type="ECO:0000256" key="2">
    <source>
        <dbReference type="ARBA" id="ARBA00023136"/>
    </source>
</evidence>
<dbReference type="Proteomes" id="UP000016496">
    <property type="component" value="Unassembled WGS sequence"/>
</dbReference>
<comment type="subcellular location">
    <subcellularLocation>
        <location evidence="4">Cell outer membrane</location>
        <topology evidence="4">Multi-pass membrane protein</topology>
    </subcellularLocation>
</comment>
<sequence>MEKKETFSSGRTVAQVLLSIKSFFLFLLLLFLFTTTSASNIYWQSTFFNIQITQKSVHQVFKEIERNSEFIIFYRDGVVDLNRKVNIDVTNQPVDKVLNQLFANTDNDFTIKDRQIIIYKKSDSDKKDSLQQGEGKKRITGVVTDAKGESIIGVNVVVKDHPPIGTVTDAEGRYKIMVPQNDNITLLFSFLGYNTEEVKVKARSNINVVMYEDLKTLDEVVVIGYGKQKKNSVVSSINAISPAELAVSSNRNLTNNLAGQVPGLIAVQRSGEPGYDSSEFWIRGVSSFKGGTNPLVLVDGVPRDMQDIETDEIESFTLLKDAAATAVYGAEGANGVILITSKRGNSQKPRISFRAEGTILTPTRLPKFMNSVETLELFNEALNNEGTASIRTPEDIAKYGPGADRDLYPDTDWLKEMLREHTYNMRYTLNVRGGSDRARYFVSGAFYQENGIFKENEKNKWDNNIGLKRYNLRSNIDFNATNTTLVKVDLSGQYLQTNYPGVATNQIFNAMCRTPSYLLPAVYSDGTIAGHPRPSSNRVNPYNLLANSGYTKEWRTAIQSKVEVEQKLDFITSGLKWKGIVSFDASMQYVAKRTMTPNQYVATGRNEDGKLIFNKVVEGSDVLSESLSNSSNKKIYFETAFDYNRSFAEKHEVTGMLLYMQKETQYHNNALPYRKQGLVGRMTYSYDGRYFVEGNFGYTGSETFAKGYRFGFFPAIGIAWYTSNEPYYPAALKKIVNKLKFRTSMGRTGNDDTGGARFLYRGTMKQNAGSYNIGFSNSGLLGGIGNGIVEGQFESPFITWEIEDKQNYGIDIGLFDNRIDLQVDYFNNKRKSILLQRNTVLNVTGFQQMPWQNFGIVKNQGVDASVMIHEQIGQVKLSARGNFTFARNEIVEFDQVPQIYPWLEKKGTRLNSNKLYIADGLYTFDDFNITGEGLNRTYELKPGVVTGLSSGLRPGDIKYRDLNNDGRIDSNDQVEDVGNPTVPEIVYGFGFNAEWKGFYAGIFFQGAGKTSTILGTGASATFFPFQWGIEESAVRSVVSNRWTEQNPSQEVMFPRMHSNGFTNNITPSTWWMRDAGFLRLKNIEFGYSFEKRTLKKLKLEALRFYIQGSNLYVWDSIKMWDPEQGNKNGGFAYPLNRTFTLGLDFTF</sequence>
<comment type="caution">
    <text evidence="6">The sequence shown here is derived from an EMBL/GenBank/DDBJ whole genome shotgun (WGS) entry which is preliminary data.</text>
</comment>
<keyword evidence="4" id="KW-0812">Transmembrane</keyword>
<proteinExistence type="inferred from homology"/>
<evidence type="ECO:0000259" key="5">
    <source>
        <dbReference type="SMART" id="SM00965"/>
    </source>
</evidence>
<dbReference type="Gene3D" id="2.60.40.1120">
    <property type="entry name" value="Carboxypeptidase-like, regulatory domain"/>
    <property type="match status" value="1"/>
</dbReference>
<dbReference type="InterPro" id="IPR023997">
    <property type="entry name" value="TonB-dep_OMP_SusC/RagA_CS"/>
</dbReference>
<dbReference type="PROSITE" id="PS52016">
    <property type="entry name" value="TONB_DEPENDENT_REC_3"/>
    <property type="match status" value="1"/>
</dbReference>
<dbReference type="Pfam" id="PF07660">
    <property type="entry name" value="STN"/>
    <property type="match status" value="1"/>
</dbReference>
<dbReference type="Pfam" id="PF07715">
    <property type="entry name" value="Plug"/>
    <property type="match status" value="1"/>
</dbReference>
<comment type="similarity">
    <text evidence="4">Belongs to the TonB-dependent receptor family.</text>
</comment>
<dbReference type="RefSeq" id="WP_021645961.1">
    <property type="nucleotide sequence ID" value="NZ_KE993128.1"/>
</dbReference>
<name>U2CIR2_9BACE</name>
<protein>
    <submittedName>
        <fullName evidence="6">TonB-dependent receptor plug domain protein</fullName>
    </submittedName>
</protein>
<dbReference type="GO" id="GO:0009279">
    <property type="term" value="C:cell outer membrane"/>
    <property type="evidence" value="ECO:0007669"/>
    <property type="project" value="UniProtKB-SubCell"/>
</dbReference>
<accession>U2CIR2</accession>
<keyword evidence="1 4" id="KW-0813">Transport</keyword>
<dbReference type="AlphaFoldDB" id="U2CIR2"/>
<dbReference type="InterPro" id="IPR011662">
    <property type="entry name" value="Secretin/TonB_short_N"/>
</dbReference>
<evidence type="ECO:0000313" key="6">
    <source>
        <dbReference type="EMBL" id="ERI84430.1"/>
    </source>
</evidence>
<feature type="domain" description="Secretin/TonB short N-terminal" evidence="5">
    <location>
        <begin position="70"/>
        <end position="121"/>
    </location>
</feature>